<dbReference type="EMBL" id="SRLE01000008">
    <property type="protein sequence ID" value="TGD73169.1"/>
    <property type="molecule type" value="Genomic_DNA"/>
</dbReference>
<evidence type="ECO:0000259" key="3">
    <source>
        <dbReference type="PROSITE" id="PS50110"/>
    </source>
</evidence>
<dbReference type="GO" id="GO:0000160">
    <property type="term" value="P:phosphorelay signal transduction system"/>
    <property type="evidence" value="ECO:0007669"/>
    <property type="project" value="InterPro"/>
</dbReference>
<protein>
    <submittedName>
        <fullName evidence="4">Response regulator</fullName>
    </submittedName>
</protein>
<reference evidence="4 5" key="1">
    <citation type="submission" date="2019-04" db="EMBL/GenBank/DDBJ databases">
        <title>Taxonomy of novel Haliea sp. from mangrove soil of West Coast of India.</title>
        <authorList>
            <person name="Verma A."/>
            <person name="Kumar P."/>
            <person name="Krishnamurthi S."/>
        </authorList>
    </citation>
    <scope>NUCLEOTIDE SEQUENCE [LARGE SCALE GENOMIC DNA]</scope>
    <source>
        <strain evidence="4 5">SAOS-164</strain>
    </source>
</reference>
<dbReference type="SMART" id="SM00448">
    <property type="entry name" value="REC"/>
    <property type="match status" value="1"/>
</dbReference>
<sequence length="120" mass="13034">MARILVVDDSLTLRRMVVHVLTSAGHDIAEAASAEDALKVLEAFTPDLVLTDMYMPGLDGIDLTVRIRAMPDYGRTPILVLSTDSSDDAKQRGRSSGVTGWIAKPFDPDMLQGVVDKVLH</sequence>
<dbReference type="PROSITE" id="PS50110">
    <property type="entry name" value="RESPONSE_REGULATORY"/>
    <property type="match status" value="1"/>
</dbReference>
<dbReference type="InterPro" id="IPR011006">
    <property type="entry name" value="CheY-like_superfamily"/>
</dbReference>
<dbReference type="RefSeq" id="WP_135444512.1">
    <property type="nucleotide sequence ID" value="NZ_SRLE01000008.1"/>
</dbReference>
<dbReference type="PANTHER" id="PTHR44591">
    <property type="entry name" value="STRESS RESPONSE REGULATOR PROTEIN 1"/>
    <property type="match status" value="1"/>
</dbReference>
<organism evidence="4 5">
    <name type="scientific">Mangrovimicrobium sediminis</name>
    <dbReference type="NCBI Taxonomy" id="2562682"/>
    <lineage>
        <taxon>Bacteria</taxon>
        <taxon>Pseudomonadati</taxon>
        <taxon>Pseudomonadota</taxon>
        <taxon>Gammaproteobacteria</taxon>
        <taxon>Cellvibrionales</taxon>
        <taxon>Halieaceae</taxon>
        <taxon>Mangrovimicrobium</taxon>
    </lineage>
</organism>
<dbReference type="AlphaFoldDB" id="A0A4Z0M0W6"/>
<dbReference type="Proteomes" id="UP000298050">
    <property type="component" value="Unassembled WGS sequence"/>
</dbReference>
<evidence type="ECO:0000313" key="5">
    <source>
        <dbReference type="Proteomes" id="UP000298050"/>
    </source>
</evidence>
<dbReference type="OrthoDB" id="9800897at2"/>
<feature type="domain" description="Response regulatory" evidence="3">
    <location>
        <begin position="3"/>
        <end position="119"/>
    </location>
</feature>
<comment type="caution">
    <text evidence="4">The sequence shown here is derived from an EMBL/GenBank/DDBJ whole genome shotgun (WGS) entry which is preliminary data.</text>
</comment>
<accession>A0A4Z0M0W6</accession>
<keyword evidence="1 2" id="KW-0597">Phosphoprotein</keyword>
<dbReference type="Gene3D" id="3.40.50.2300">
    <property type="match status" value="1"/>
</dbReference>
<dbReference type="SUPFAM" id="SSF52172">
    <property type="entry name" value="CheY-like"/>
    <property type="match status" value="1"/>
</dbReference>
<dbReference type="PANTHER" id="PTHR44591:SF25">
    <property type="entry name" value="CHEMOTAXIS TWO-COMPONENT RESPONSE REGULATOR"/>
    <property type="match status" value="1"/>
</dbReference>
<keyword evidence="5" id="KW-1185">Reference proteome</keyword>
<dbReference type="InterPro" id="IPR001789">
    <property type="entry name" value="Sig_transdc_resp-reg_receiver"/>
</dbReference>
<evidence type="ECO:0000256" key="1">
    <source>
        <dbReference type="ARBA" id="ARBA00022553"/>
    </source>
</evidence>
<feature type="modified residue" description="4-aspartylphosphate" evidence="2">
    <location>
        <position position="52"/>
    </location>
</feature>
<gene>
    <name evidence="4" type="ORF">E4634_12910</name>
</gene>
<proteinExistence type="predicted"/>
<name>A0A4Z0M0W6_9GAMM</name>
<evidence type="ECO:0000313" key="4">
    <source>
        <dbReference type="EMBL" id="TGD73169.1"/>
    </source>
</evidence>
<evidence type="ECO:0000256" key="2">
    <source>
        <dbReference type="PROSITE-ProRule" id="PRU00169"/>
    </source>
</evidence>
<dbReference type="InterPro" id="IPR050595">
    <property type="entry name" value="Bact_response_regulator"/>
</dbReference>
<dbReference type="Pfam" id="PF00072">
    <property type="entry name" value="Response_reg"/>
    <property type="match status" value="1"/>
</dbReference>